<reference evidence="3 4" key="1">
    <citation type="submission" date="2017-10" db="EMBL/GenBank/DDBJ databases">
        <title>Paenichitinophaga pekingensis gen. nov., sp. nov., isolated from activated sludge.</title>
        <authorList>
            <person name="Jin D."/>
            <person name="Kong X."/>
            <person name="Deng Y."/>
            <person name="Bai Z."/>
        </authorList>
    </citation>
    <scope>NUCLEOTIDE SEQUENCE [LARGE SCALE GENOMIC DNA]</scope>
    <source>
        <strain evidence="3 4">13</strain>
    </source>
</reference>
<keyword evidence="1" id="KW-0812">Transmembrane</keyword>
<evidence type="ECO:0000313" key="3">
    <source>
        <dbReference type="EMBL" id="ATL46869.1"/>
    </source>
</evidence>
<dbReference type="Pfam" id="PF04892">
    <property type="entry name" value="VanZ"/>
    <property type="match status" value="1"/>
</dbReference>
<dbReference type="NCBIfam" id="NF037970">
    <property type="entry name" value="vanZ_1"/>
    <property type="match status" value="1"/>
</dbReference>
<feature type="transmembrane region" description="Helical" evidence="1">
    <location>
        <begin position="41"/>
        <end position="60"/>
    </location>
</feature>
<feature type="transmembrane region" description="Helical" evidence="1">
    <location>
        <begin position="100"/>
        <end position="120"/>
    </location>
</feature>
<keyword evidence="1" id="KW-1133">Transmembrane helix</keyword>
<proteinExistence type="predicted"/>
<sequence>MRMIRFFIPAILWIILILVLCTLPGKDLPQVSFLDKIHFDKIVHFGLFAGIVVLICYGLYKSRQALSNLAIISVVILAGLYGLAIEFIQKYLVTSRSFDMYDVLFDTLGAIAGALVFKYWMNYQAKKA</sequence>
<name>A0A291QS79_9BACT</name>
<dbReference type="Proteomes" id="UP000220133">
    <property type="component" value="Chromosome"/>
</dbReference>
<gene>
    <name evidence="3" type="ORF">COR50_06565</name>
</gene>
<accession>A0A291QS79</accession>
<keyword evidence="1" id="KW-0472">Membrane</keyword>
<evidence type="ECO:0000256" key="1">
    <source>
        <dbReference type="SAM" id="Phobius"/>
    </source>
</evidence>
<organism evidence="3 4">
    <name type="scientific">Chitinophaga caeni</name>
    <dbReference type="NCBI Taxonomy" id="2029983"/>
    <lineage>
        <taxon>Bacteria</taxon>
        <taxon>Pseudomonadati</taxon>
        <taxon>Bacteroidota</taxon>
        <taxon>Chitinophagia</taxon>
        <taxon>Chitinophagales</taxon>
        <taxon>Chitinophagaceae</taxon>
        <taxon>Chitinophaga</taxon>
    </lineage>
</organism>
<feature type="domain" description="VanZ-like" evidence="2">
    <location>
        <begin position="36"/>
        <end position="118"/>
    </location>
</feature>
<feature type="transmembrane region" description="Helical" evidence="1">
    <location>
        <begin position="69"/>
        <end position="88"/>
    </location>
</feature>
<dbReference type="KEGG" id="cbae:COR50_06565"/>
<protein>
    <recommendedName>
        <fullName evidence="2">VanZ-like domain-containing protein</fullName>
    </recommendedName>
</protein>
<keyword evidence="4" id="KW-1185">Reference proteome</keyword>
<evidence type="ECO:0000313" key="4">
    <source>
        <dbReference type="Proteomes" id="UP000220133"/>
    </source>
</evidence>
<dbReference type="InterPro" id="IPR006976">
    <property type="entry name" value="VanZ-like"/>
</dbReference>
<evidence type="ECO:0000259" key="2">
    <source>
        <dbReference type="Pfam" id="PF04892"/>
    </source>
</evidence>
<dbReference type="PANTHER" id="PTHR28008:SF1">
    <property type="entry name" value="DOMAIN PROTEIN, PUTATIVE (AFU_ORTHOLOGUE AFUA_3G10980)-RELATED"/>
    <property type="match status" value="1"/>
</dbReference>
<dbReference type="EMBL" id="CP023777">
    <property type="protein sequence ID" value="ATL46869.1"/>
    <property type="molecule type" value="Genomic_DNA"/>
</dbReference>
<dbReference type="AlphaFoldDB" id="A0A291QS79"/>
<dbReference type="PANTHER" id="PTHR28008">
    <property type="entry name" value="DOMAIN PROTEIN, PUTATIVE (AFU_ORTHOLOGUE AFUA_3G10980)-RELATED"/>
    <property type="match status" value="1"/>
</dbReference>